<dbReference type="PANTHER" id="PTHR10362">
    <property type="entry name" value="HISTIDINE AMMONIA-LYASE"/>
    <property type="match status" value="1"/>
</dbReference>
<dbReference type="InterPro" id="IPR001106">
    <property type="entry name" value="Aromatic_Lyase"/>
</dbReference>
<accession>A0A1F5SHM8</accession>
<dbReference type="Pfam" id="PF00221">
    <property type="entry name" value="Lyase_aromatic"/>
    <property type="match status" value="1"/>
</dbReference>
<dbReference type="InterPro" id="IPR008948">
    <property type="entry name" value="L-Aspartase-like"/>
</dbReference>
<proteinExistence type="predicted"/>
<dbReference type="AlphaFoldDB" id="A0A1F5SHM8"/>
<gene>
    <name evidence="1" type="ORF">A2227_05625</name>
</gene>
<dbReference type="SUPFAM" id="SSF48557">
    <property type="entry name" value="L-aspartase-like"/>
    <property type="match status" value="1"/>
</dbReference>
<sequence>MVKFNYFKHEDCSLTILFLEEKMEKNLDFIDFVILCRDHEKKIGLNRKEVRAVKASRQVLLDIIRKNPRKAYYAINTGIGALLNKRIPAGKMEEFQENLIMSHACGVGPPLEEEIVRGMMLHMILNLKKGVSGIRLSTLELLIKMFNLDITPAVPAQGSLGASGDLIPQAHVSLALIGRGKVIRDGKIIDAASVFEDKRIEPAKLGAGEAIALLNGTSYMVSFMAFCSAHARILAWIAHVAAALSLVALNGNARAFASEPQAGSCHAGREASAAFLSGLLSAELWPIGNGRRKLQDAYSLRCAPRVFGSFLETLYGQVFPVVCEEINNFSGNPEIFAGEGRIEQGRDNFHGQSLAQTADSLAIALAALAGISERRIEKLLNGTSPGLPPFLTKTGGLNSGLMIAQYTAAALVAENRHLAAPASVHSISVAAGQEDFVSMGAIGARRAWQAVKNAEYVVAIELLCAVQALQFRRLARGPANRKIAPIADLVRCLLPCLSKDRILADDIESLFSLVHDNGNDFLTAVFEATGLKTPEEEV</sequence>
<protein>
    <recommendedName>
        <fullName evidence="3">Histidine ammonia-lyase</fullName>
    </recommendedName>
</protein>
<evidence type="ECO:0008006" key="3">
    <source>
        <dbReference type="Google" id="ProtNLM"/>
    </source>
</evidence>
<dbReference type="GO" id="GO:0016841">
    <property type="term" value="F:ammonia-lyase activity"/>
    <property type="evidence" value="ECO:0007669"/>
    <property type="project" value="UniProtKB-ARBA"/>
</dbReference>
<dbReference type="Gene3D" id="1.20.200.10">
    <property type="entry name" value="Fumarase/aspartase (Central domain)"/>
    <property type="match status" value="1"/>
</dbReference>
<evidence type="ECO:0000313" key="2">
    <source>
        <dbReference type="Proteomes" id="UP000178367"/>
    </source>
</evidence>
<dbReference type="InterPro" id="IPR024083">
    <property type="entry name" value="Fumarase/histidase_N"/>
</dbReference>
<reference evidence="1 2" key="1">
    <citation type="journal article" date="2016" name="Nat. Commun.">
        <title>Thousands of microbial genomes shed light on interconnected biogeochemical processes in an aquifer system.</title>
        <authorList>
            <person name="Anantharaman K."/>
            <person name="Brown C.T."/>
            <person name="Hug L.A."/>
            <person name="Sharon I."/>
            <person name="Castelle C.J."/>
            <person name="Probst A.J."/>
            <person name="Thomas B.C."/>
            <person name="Singh A."/>
            <person name="Wilkins M.J."/>
            <person name="Karaoz U."/>
            <person name="Brodie E.L."/>
            <person name="Williams K.H."/>
            <person name="Hubbard S.S."/>
            <person name="Banfield J.F."/>
        </authorList>
    </citation>
    <scope>NUCLEOTIDE SEQUENCE [LARGE SCALE GENOMIC DNA]</scope>
</reference>
<dbReference type="CDD" id="cd00332">
    <property type="entry name" value="PAL-HAL"/>
    <property type="match status" value="1"/>
</dbReference>
<name>A0A1F5SHM8_9BACT</name>
<comment type="caution">
    <text evidence="1">The sequence shown here is derived from an EMBL/GenBank/DDBJ whole genome shotgun (WGS) entry which is preliminary data.</text>
</comment>
<organism evidence="1 2">
    <name type="scientific">Candidatus Falkowbacteria bacterium RIFOXYA2_FULL_47_19</name>
    <dbReference type="NCBI Taxonomy" id="1797994"/>
    <lineage>
        <taxon>Bacteria</taxon>
        <taxon>Candidatus Falkowiibacteriota</taxon>
    </lineage>
</organism>
<dbReference type="STRING" id="1797994.A2227_05625"/>
<dbReference type="Gene3D" id="1.10.275.10">
    <property type="entry name" value="Fumarase/aspartase (N-terminal domain)"/>
    <property type="match status" value="1"/>
</dbReference>
<dbReference type="Proteomes" id="UP000178367">
    <property type="component" value="Unassembled WGS sequence"/>
</dbReference>
<evidence type="ECO:0000313" key="1">
    <source>
        <dbReference type="EMBL" id="OGF25953.1"/>
    </source>
</evidence>
<dbReference type="EMBL" id="MFGB01000018">
    <property type="protein sequence ID" value="OGF25953.1"/>
    <property type="molecule type" value="Genomic_DNA"/>
</dbReference>